<protein>
    <recommendedName>
        <fullName evidence="2">Cytosolic carboxypeptidase N-terminal domain-containing protein</fullName>
    </recommendedName>
</protein>
<comment type="caution">
    <text evidence="3">The sequence shown here is derived from an EMBL/GenBank/DDBJ whole genome shotgun (WGS) entry which is preliminary data.</text>
</comment>
<feature type="domain" description="Cytosolic carboxypeptidase N-terminal" evidence="2">
    <location>
        <begin position="209"/>
        <end position="273"/>
    </location>
</feature>
<organism evidence="3 5">
    <name type="scientific">Paragonimus heterotremus</name>
    <dbReference type="NCBI Taxonomy" id="100268"/>
    <lineage>
        <taxon>Eukaryota</taxon>
        <taxon>Metazoa</taxon>
        <taxon>Spiralia</taxon>
        <taxon>Lophotrochozoa</taxon>
        <taxon>Platyhelminthes</taxon>
        <taxon>Trematoda</taxon>
        <taxon>Digenea</taxon>
        <taxon>Plagiorchiida</taxon>
        <taxon>Troglotremata</taxon>
        <taxon>Troglotrematidae</taxon>
        <taxon>Paragonimus</taxon>
    </lineage>
</organism>
<gene>
    <name evidence="3" type="ORF">PHET_11838</name>
    <name evidence="4" type="ORF">PHET_11839</name>
</gene>
<dbReference type="PANTHER" id="PTHR12756">
    <property type="entry name" value="CYTOSOLIC CARBOXYPEPTIDASE"/>
    <property type="match status" value="1"/>
</dbReference>
<evidence type="ECO:0000313" key="5">
    <source>
        <dbReference type="Proteomes" id="UP000748531"/>
    </source>
</evidence>
<evidence type="ECO:0000256" key="1">
    <source>
        <dbReference type="ARBA" id="ARBA00001947"/>
    </source>
</evidence>
<evidence type="ECO:0000313" key="4">
    <source>
        <dbReference type="EMBL" id="KAF5394315.1"/>
    </source>
</evidence>
<dbReference type="Pfam" id="PF18027">
    <property type="entry name" value="Pepdidase_M14_N"/>
    <property type="match status" value="1"/>
</dbReference>
<name>A0A8J4WCH7_9TREM</name>
<accession>A0A8J4WCH7</accession>
<comment type="cofactor">
    <cofactor evidence="1">
        <name>Zn(2+)</name>
        <dbReference type="ChEBI" id="CHEBI:29105"/>
    </cofactor>
</comment>
<dbReference type="Proteomes" id="UP000748531">
    <property type="component" value="Unassembled WGS sequence"/>
</dbReference>
<dbReference type="PANTHER" id="PTHR12756:SF4">
    <property type="entry name" value="PEPTIDASE M14 CARBOXYPEPTIDASE A DOMAIN-CONTAINING PROTEIN"/>
    <property type="match status" value="1"/>
</dbReference>
<reference evidence="3" key="1">
    <citation type="submission" date="2019-05" db="EMBL/GenBank/DDBJ databases">
        <title>Annotation for the trematode Paragonimus heterotremus.</title>
        <authorList>
            <person name="Choi Y.-J."/>
        </authorList>
    </citation>
    <scope>NUCLEOTIDE SEQUENCE</scope>
    <source>
        <strain evidence="3">LC</strain>
    </source>
</reference>
<dbReference type="EMBL" id="LUCH01019135">
    <property type="protein sequence ID" value="KAF5394314.1"/>
    <property type="molecule type" value="Genomic_DNA"/>
</dbReference>
<keyword evidence="5" id="KW-1185">Reference proteome</keyword>
<dbReference type="InterPro" id="IPR040626">
    <property type="entry name" value="Pepdidase_M14_N"/>
</dbReference>
<dbReference type="AlphaFoldDB" id="A0A8J4WCH7"/>
<proteinExistence type="predicted"/>
<dbReference type="OrthoDB" id="6243578at2759"/>
<feature type="non-terminal residue" evidence="3">
    <location>
        <position position="1"/>
    </location>
</feature>
<evidence type="ECO:0000259" key="2">
    <source>
        <dbReference type="Pfam" id="PF18027"/>
    </source>
</evidence>
<dbReference type="EMBL" id="LUCH01019135">
    <property type="protein sequence ID" value="KAF5394315.1"/>
    <property type="molecule type" value="Genomic_DNA"/>
</dbReference>
<dbReference type="Gene3D" id="2.60.40.3120">
    <property type="match status" value="1"/>
</dbReference>
<dbReference type="InterPro" id="IPR050821">
    <property type="entry name" value="Cytosolic_carboxypeptidase"/>
</dbReference>
<sequence length="321" mass="36697">KFYFSATRVAYLLAALSQKTELPDGTKIDQVHSEYSMLQHATFSTTTVNADKPQLQQIASSDGSHITAVKPVDSKLDNCEIESRDRRAAPVYADWCGVVRDRHGPFWPTGRGPLYPAPRHSRPDGKGLLRTDKHYVRNSLVTISNAVAKITVKEKTSENTNVEWKEARLVYDCDTSSRWTPVMLEAIASSSQLLGRRFQSVLVPPSLVFESRFECGNLGQARRIGLYDYELTLKPDLYTRRHVQWFYFAVRNAIPGVVYRFVIVNFTKPTSLYSKGEFSHVLLTFRLPKDRVFLPSKKTDEFVLYTDNSYTYHQVKDNQIN</sequence>
<evidence type="ECO:0000313" key="3">
    <source>
        <dbReference type="EMBL" id="KAF5394314.1"/>
    </source>
</evidence>